<sequence length="119" mass="13554">MSSIETLEASGALIGFIEAELEKREATRQARERAERAARLIHLTCPAGHDVGYDPTDDQFFTLEGQTQPICKECGEILSLEALQRHHQQRIDTLQKALQGEQERLRLVRTLQMQRKEGL</sequence>
<reference evidence="1" key="1">
    <citation type="submission" date="2020-10" db="EMBL/GenBank/DDBJ databases">
        <title>Taxonomic study of unclassified bacteria belonging to the class Ktedonobacteria.</title>
        <authorList>
            <person name="Yabe S."/>
            <person name="Wang C.M."/>
            <person name="Zheng Y."/>
            <person name="Sakai Y."/>
            <person name="Cavaletti L."/>
            <person name="Monciardini P."/>
            <person name="Donadio S."/>
        </authorList>
    </citation>
    <scope>NUCLEOTIDE SEQUENCE</scope>
    <source>
        <strain evidence="1">ID150040</strain>
    </source>
</reference>
<comment type="caution">
    <text evidence="1">The sequence shown here is derived from an EMBL/GenBank/DDBJ whole genome shotgun (WGS) entry which is preliminary data.</text>
</comment>
<dbReference type="EMBL" id="BNJK01000002">
    <property type="protein sequence ID" value="GHO98764.1"/>
    <property type="molecule type" value="Genomic_DNA"/>
</dbReference>
<organism evidence="1 2">
    <name type="scientific">Reticulibacter mediterranei</name>
    <dbReference type="NCBI Taxonomy" id="2778369"/>
    <lineage>
        <taxon>Bacteria</taxon>
        <taxon>Bacillati</taxon>
        <taxon>Chloroflexota</taxon>
        <taxon>Ktedonobacteria</taxon>
        <taxon>Ktedonobacterales</taxon>
        <taxon>Reticulibacteraceae</taxon>
        <taxon>Reticulibacter</taxon>
    </lineage>
</organism>
<proteinExistence type="predicted"/>
<evidence type="ECO:0000313" key="1">
    <source>
        <dbReference type="EMBL" id="GHO98764.1"/>
    </source>
</evidence>
<name>A0A8J3IVT1_9CHLR</name>
<evidence type="ECO:0000313" key="2">
    <source>
        <dbReference type="Proteomes" id="UP000597444"/>
    </source>
</evidence>
<keyword evidence="2" id="KW-1185">Reference proteome</keyword>
<accession>A0A8J3IVT1</accession>
<protein>
    <submittedName>
        <fullName evidence="1">Uncharacterized protein</fullName>
    </submittedName>
</protein>
<dbReference type="Proteomes" id="UP000597444">
    <property type="component" value="Unassembled WGS sequence"/>
</dbReference>
<dbReference type="AlphaFoldDB" id="A0A8J3IVT1"/>
<gene>
    <name evidence="1" type="ORF">KSF_088120</name>
</gene>